<keyword evidence="2" id="KW-1133">Transmembrane helix</keyword>
<feature type="transmembrane region" description="Helical" evidence="2">
    <location>
        <begin position="43"/>
        <end position="67"/>
    </location>
</feature>
<reference evidence="3" key="1">
    <citation type="journal article" date="2021" name="Sci. Adv.">
        <title>The American lobster genome reveals insights on longevity, neural, and immune adaptations.</title>
        <authorList>
            <person name="Polinski J.M."/>
            <person name="Zimin A.V."/>
            <person name="Clark K.F."/>
            <person name="Kohn A.B."/>
            <person name="Sadowski N."/>
            <person name="Timp W."/>
            <person name="Ptitsyn A."/>
            <person name="Khanna P."/>
            <person name="Romanova D.Y."/>
            <person name="Williams P."/>
            <person name="Greenwood S.J."/>
            <person name="Moroz L.L."/>
            <person name="Walt D.R."/>
            <person name="Bodnar A.G."/>
        </authorList>
    </citation>
    <scope>NUCLEOTIDE SEQUENCE</scope>
    <source>
        <strain evidence="3">GMGI-L3</strain>
    </source>
</reference>
<gene>
    <name evidence="3" type="ORF">Hamer_G015055</name>
</gene>
<organism evidence="3 4">
    <name type="scientific">Homarus americanus</name>
    <name type="common">American lobster</name>
    <dbReference type="NCBI Taxonomy" id="6706"/>
    <lineage>
        <taxon>Eukaryota</taxon>
        <taxon>Metazoa</taxon>
        <taxon>Ecdysozoa</taxon>
        <taxon>Arthropoda</taxon>
        <taxon>Crustacea</taxon>
        <taxon>Multicrustacea</taxon>
        <taxon>Malacostraca</taxon>
        <taxon>Eumalacostraca</taxon>
        <taxon>Eucarida</taxon>
        <taxon>Decapoda</taxon>
        <taxon>Pleocyemata</taxon>
        <taxon>Astacidea</taxon>
        <taxon>Nephropoidea</taxon>
        <taxon>Nephropidae</taxon>
        <taxon>Homarus</taxon>
    </lineage>
</organism>
<evidence type="ECO:0000256" key="1">
    <source>
        <dbReference type="SAM" id="MobiDB-lite"/>
    </source>
</evidence>
<protein>
    <submittedName>
        <fullName evidence="3">Uncharacterized protein</fullName>
    </submittedName>
</protein>
<comment type="caution">
    <text evidence="3">The sequence shown here is derived from an EMBL/GenBank/DDBJ whole genome shotgun (WGS) entry which is preliminary data.</text>
</comment>
<keyword evidence="2" id="KW-0812">Transmembrane</keyword>
<dbReference type="Proteomes" id="UP000747542">
    <property type="component" value="Unassembled WGS sequence"/>
</dbReference>
<name>A0A8J5JI41_HOMAM</name>
<feature type="compositionally biased region" description="Basic residues" evidence="1">
    <location>
        <begin position="17"/>
        <end position="31"/>
    </location>
</feature>
<evidence type="ECO:0000313" key="3">
    <source>
        <dbReference type="EMBL" id="KAG7154693.1"/>
    </source>
</evidence>
<evidence type="ECO:0000313" key="4">
    <source>
        <dbReference type="Proteomes" id="UP000747542"/>
    </source>
</evidence>
<keyword evidence="4" id="KW-1185">Reference proteome</keyword>
<sequence>CFSLQQSNNNKAASQHQRQHYSLRHRHRQHRTMSDVNESETRALLWCITGGIVLVLCVMATITCLLLRYNRTMKAPRGKRVRVRSSRGDGHRLNTPGYNKAAKKEELLYLQPRQHHPLPIAPGKMAPDLPMGHHSHSQDEHYTPASSVENHIYDEPELKVPDNTQHDYYNASETSGSVEYETIDYCIP</sequence>
<feature type="region of interest" description="Disordered" evidence="1">
    <location>
        <begin position="78"/>
        <end position="97"/>
    </location>
</feature>
<evidence type="ECO:0000256" key="2">
    <source>
        <dbReference type="SAM" id="Phobius"/>
    </source>
</evidence>
<proteinExistence type="predicted"/>
<keyword evidence="2" id="KW-0472">Membrane</keyword>
<feature type="compositionally biased region" description="Polar residues" evidence="1">
    <location>
        <begin position="1"/>
        <end position="16"/>
    </location>
</feature>
<feature type="non-terminal residue" evidence="3">
    <location>
        <position position="188"/>
    </location>
</feature>
<feature type="region of interest" description="Disordered" evidence="1">
    <location>
        <begin position="1"/>
        <end position="35"/>
    </location>
</feature>
<accession>A0A8J5JI41</accession>
<dbReference type="AlphaFoldDB" id="A0A8J5JI41"/>
<dbReference type="EMBL" id="JAHLQT010044109">
    <property type="protein sequence ID" value="KAG7154693.1"/>
    <property type="molecule type" value="Genomic_DNA"/>
</dbReference>